<evidence type="ECO:0000313" key="4">
    <source>
        <dbReference type="Proteomes" id="UP000018550"/>
    </source>
</evidence>
<proteinExistence type="predicted"/>
<dbReference type="AlphaFoldDB" id="V5RH70"/>
<dbReference type="STRING" id="1276258.SAPIS_v1c00420"/>
<accession>V5RH70</accession>
<dbReference type="PANTHER" id="PTHR43300">
    <property type="entry name" value="ACETYLTRANSFERASE"/>
    <property type="match status" value="1"/>
</dbReference>
<dbReference type="Gene3D" id="2.160.10.10">
    <property type="entry name" value="Hexapeptide repeat proteins"/>
    <property type="match status" value="1"/>
</dbReference>
<dbReference type="PANTHER" id="PTHR43300:SF11">
    <property type="entry name" value="ACETYLTRANSFERASE RV3034C-RELATED"/>
    <property type="match status" value="1"/>
</dbReference>
<name>V5RH70_SPIAP</name>
<dbReference type="InterPro" id="IPR018357">
    <property type="entry name" value="Hexapep_transf_CS"/>
</dbReference>
<dbReference type="PATRIC" id="fig|1276258.3.peg.41"/>
<evidence type="ECO:0000256" key="2">
    <source>
        <dbReference type="ARBA" id="ARBA00022737"/>
    </source>
</evidence>
<dbReference type="OrthoDB" id="9801697at2"/>
<dbReference type="RefSeq" id="WP_023788823.1">
    <property type="nucleotide sequence ID" value="NC_022998.1"/>
</dbReference>
<dbReference type="SUPFAM" id="SSF51161">
    <property type="entry name" value="Trimeric LpxA-like enzymes"/>
    <property type="match status" value="1"/>
</dbReference>
<keyword evidence="2" id="KW-0677">Repeat</keyword>
<reference evidence="3 4" key="1">
    <citation type="journal article" date="2014" name="Genome Announc.">
        <title>Complete Genome Sequence of Spiroplasma apis B31T (ATCC 33834), a Bacterium Associated with May Disease of Honeybees (Apis mellifera).</title>
        <authorList>
            <person name="Ku C."/>
            <person name="Lo W.S."/>
            <person name="Chen L.L."/>
            <person name="Kuo C.H."/>
        </authorList>
    </citation>
    <scope>NUCLEOTIDE SEQUENCE [LARGE SCALE GENOMIC DNA]</scope>
    <source>
        <strain evidence="3">B31</strain>
    </source>
</reference>
<dbReference type="HOGENOM" id="CLU_051638_5_3_14"/>
<organism evidence="3 4">
    <name type="scientific">Spiroplasma apis B31</name>
    <dbReference type="NCBI Taxonomy" id="1276258"/>
    <lineage>
        <taxon>Bacteria</taxon>
        <taxon>Bacillati</taxon>
        <taxon>Mycoplasmatota</taxon>
        <taxon>Mollicutes</taxon>
        <taxon>Entomoplasmatales</taxon>
        <taxon>Spiroplasmataceae</taxon>
        <taxon>Spiroplasma</taxon>
    </lineage>
</organism>
<dbReference type="InterPro" id="IPR050179">
    <property type="entry name" value="Trans_hexapeptide_repeat"/>
</dbReference>
<evidence type="ECO:0000313" key="3">
    <source>
        <dbReference type="EMBL" id="AHB35889.1"/>
    </source>
</evidence>
<gene>
    <name evidence="3" type="ORF">SAPIS_v1c00420</name>
</gene>
<dbReference type="Pfam" id="PF00132">
    <property type="entry name" value="Hexapep"/>
    <property type="match status" value="1"/>
</dbReference>
<dbReference type="CDD" id="cd03349">
    <property type="entry name" value="LbH_XAT"/>
    <property type="match status" value="1"/>
</dbReference>
<dbReference type="Proteomes" id="UP000018550">
    <property type="component" value="Chromosome"/>
</dbReference>
<sequence length="196" mass="22238">MPRSKKIFILNEYITNKNIEIGDYTYYYSLDGEMGARDFQNKNILYHFPDIYGDKLVIGKYCAIAHDVKFIMNGGNHRMDSFSSFPFEMFDSFKKGLSLKTPKEKGDTIVGHDVWIGLGATIMPGITIGNGAIIGAMSVVTKDVEPYSIVAGNPAKQIKKRFSTSEITALQMVKWWDKTHEELLKLIPELLNKTNW</sequence>
<evidence type="ECO:0000256" key="1">
    <source>
        <dbReference type="ARBA" id="ARBA00022679"/>
    </source>
</evidence>
<dbReference type="PROSITE" id="PS00101">
    <property type="entry name" value="HEXAPEP_TRANSFERASES"/>
    <property type="match status" value="1"/>
</dbReference>
<protein>
    <submittedName>
        <fullName evidence="3">Acetyltransferase</fullName>
    </submittedName>
</protein>
<keyword evidence="4" id="KW-1185">Reference proteome</keyword>
<dbReference type="EMBL" id="CP006682">
    <property type="protein sequence ID" value="AHB35889.1"/>
    <property type="molecule type" value="Genomic_DNA"/>
</dbReference>
<keyword evidence="1 3" id="KW-0808">Transferase</keyword>
<dbReference type="InterPro" id="IPR001451">
    <property type="entry name" value="Hexapep"/>
</dbReference>
<dbReference type="eggNOG" id="COG0110">
    <property type="taxonomic scope" value="Bacteria"/>
</dbReference>
<dbReference type="KEGG" id="sapi:SAPIS_v1c00420"/>
<dbReference type="GO" id="GO:0016740">
    <property type="term" value="F:transferase activity"/>
    <property type="evidence" value="ECO:0007669"/>
    <property type="project" value="UniProtKB-KW"/>
</dbReference>
<dbReference type="InterPro" id="IPR011004">
    <property type="entry name" value="Trimer_LpxA-like_sf"/>
</dbReference>